<name>A0A068RMD5_9FUNG</name>
<proteinExistence type="predicted"/>
<feature type="compositionally biased region" description="Polar residues" evidence="1">
    <location>
        <begin position="1"/>
        <end position="13"/>
    </location>
</feature>
<feature type="compositionally biased region" description="Low complexity" evidence="1">
    <location>
        <begin position="129"/>
        <end position="148"/>
    </location>
</feature>
<comment type="caution">
    <text evidence="2">The sequence shown here is derived from an EMBL/GenBank/DDBJ whole genome shotgun (WGS) entry which is preliminary data.</text>
</comment>
<feature type="region of interest" description="Disordered" evidence="1">
    <location>
        <begin position="1"/>
        <end position="212"/>
    </location>
</feature>
<evidence type="ECO:0000313" key="2">
    <source>
        <dbReference type="EMBL" id="CDH50890.1"/>
    </source>
</evidence>
<keyword evidence="3" id="KW-1185">Reference proteome</keyword>
<dbReference type="EMBL" id="CBTN010000008">
    <property type="protein sequence ID" value="CDH50890.1"/>
    <property type="molecule type" value="Genomic_DNA"/>
</dbReference>
<dbReference type="OrthoDB" id="2263288at2759"/>
<reference evidence="2" key="1">
    <citation type="submission" date="2013-08" db="EMBL/GenBank/DDBJ databases">
        <title>Gene expansion shapes genome architecture in the human pathogen Lichtheimia corymbifera: an evolutionary genomics analysis in the ancient terrestrial Mucorales (Mucoromycotina).</title>
        <authorList>
            <person name="Schwartze V.U."/>
            <person name="Winter S."/>
            <person name="Shelest E."/>
            <person name="Marcet-Houben M."/>
            <person name="Horn F."/>
            <person name="Wehner S."/>
            <person name="Hoffmann K."/>
            <person name="Riege K."/>
            <person name="Sammeth M."/>
            <person name="Nowrousian M."/>
            <person name="Valiante V."/>
            <person name="Linde J."/>
            <person name="Jacobsen I.D."/>
            <person name="Marz M."/>
            <person name="Brakhage A.A."/>
            <person name="Gabaldon T."/>
            <person name="Bocker S."/>
            <person name="Voigt K."/>
        </authorList>
    </citation>
    <scope>NUCLEOTIDE SEQUENCE [LARGE SCALE GENOMIC DNA]</scope>
    <source>
        <strain evidence="2">FSU 9682</strain>
    </source>
</reference>
<feature type="compositionally biased region" description="Low complexity" evidence="1">
    <location>
        <begin position="37"/>
        <end position="53"/>
    </location>
</feature>
<protein>
    <submittedName>
        <fullName evidence="2">Uncharacterized protein</fullName>
    </submittedName>
</protein>
<organism evidence="2 3">
    <name type="scientific">Lichtheimia corymbifera JMRC:FSU:9682</name>
    <dbReference type="NCBI Taxonomy" id="1263082"/>
    <lineage>
        <taxon>Eukaryota</taxon>
        <taxon>Fungi</taxon>
        <taxon>Fungi incertae sedis</taxon>
        <taxon>Mucoromycota</taxon>
        <taxon>Mucoromycotina</taxon>
        <taxon>Mucoromycetes</taxon>
        <taxon>Mucorales</taxon>
        <taxon>Lichtheimiaceae</taxon>
        <taxon>Lichtheimia</taxon>
    </lineage>
</organism>
<gene>
    <name evidence="2" type="ORF">LCOR_02573.1</name>
</gene>
<evidence type="ECO:0000256" key="1">
    <source>
        <dbReference type="SAM" id="MobiDB-lite"/>
    </source>
</evidence>
<dbReference type="Proteomes" id="UP000027586">
    <property type="component" value="Unassembled WGS sequence"/>
</dbReference>
<sequence>MLPSISNLLNDTRPTPPPALNFVPPSPTPPTPPLVQSAFSPSSFPSPSFMPSPIESCASMSPNLPPAMSMDEYELPPLQGHDPPLSPLRRVSSAGEPEAAPWSIKDTLSTMKSAPLSFEQPKPRRGRPRSVSNTSTESASNTTRRNSSYPMFMQENDHGSSLTFLTPTTWNVPATSLQRKAPSSSGKRNQNEVQAPRKKRGRKPKTVLEGHSCFVLPSDLQKKLQKP</sequence>
<dbReference type="AlphaFoldDB" id="A0A068RMD5"/>
<accession>A0A068RMD5</accession>
<evidence type="ECO:0000313" key="3">
    <source>
        <dbReference type="Proteomes" id="UP000027586"/>
    </source>
</evidence>
<feature type="compositionally biased region" description="Basic residues" evidence="1">
    <location>
        <begin position="196"/>
        <end position="205"/>
    </location>
</feature>
<feature type="compositionally biased region" description="Pro residues" evidence="1">
    <location>
        <begin position="14"/>
        <end position="33"/>
    </location>
</feature>
<feature type="compositionally biased region" description="Polar residues" evidence="1">
    <location>
        <begin position="159"/>
        <end position="193"/>
    </location>
</feature>
<dbReference type="VEuPathDB" id="FungiDB:LCOR_02573.1"/>